<gene>
    <name evidence="1" type="ORF">HUK82_14475</name>
</gene>
<accession>A0A850PB50</accession>
<name>A0A850PB50_9PROT</name>
<sequence length="76" mass="8088">MTGEFDLGDTDPADRLENALNRIAYALHRSADQRPVSAPPAPAGPQVDMHALAANIDAVVHRIRTLLDETSPGTEG</sequence>
<dbReference type="EMBL" id="JABXXR010000178">
    <property type="protein sequence ID" value="NVN41757.1"/>
    <property type="molecule type" value="Genomic_DNA"/>
</dbReference>
<protein>
    <submittedName>
        <fullName evidence="1">Uncharacterized protein</fullName>
    </submittedName>
</protein>
<keyword evidence="2" id="KW-1185">Reference proteome</keyword>
<evidence type="ECO:0000313" key="1">
    <source>
        <dbReference type="EMBL" id="NVN41757.1"/>
    </source>
</evidence>
<reference evidence="1 2" key="1">
    <citation type="submission" date="2020-06" db="EMBL/GenBank/DDBJ databases">
        <title>Description of novel acetic acid bacteria.</title>
        <authorList>
            <person name="Sombolestani A."/>
        </authorList>
    </citation>
    <scope>NUCLEOTIDE SEQUENCE [LARGE SCALE GENOMIC DNA]</scope>
    <source>
        <strain evidence="1 2">LMG 27010</strain>
    </source>
</reference>
<proteinExistence type="predicted"/>
<comment type="caution">
    <text evidence="1">The sequence shown here is derived from an EMBL/GenBank/DDBJ whole genome shotgun (WGS) entry which is preliminary data.</text>
</comment>
<evidence type="ECO:0000313" key="2">
    <source>
        <dbReference type="Proteomes" id="UP000585665"/>
    </source>
</evidence>
<dbReference type="Proteomes" id="UP000585665">
    <property type="component" value="Unassembled WGS sequence"/>
</dbReference>
<dbReference type="AlphaFoldDB" id="A0A850PB50"/>
<organism evidence="1 2">
    <name type="scientific">Ameyamaea chiangmaiensis</name>
    <dbReference type="NCBI Taxonomy" id="442969"/>
    <lineage>
        <taxon>Bacteria</taxon>
        <taxon>Pseudomonadati</taxon>
        <taxon>Pseudomonadota</taxon>
        <taxon>Alphaproteobacteria</taxon>
        <taxon>Acetobacterales</taxon>
        <taxon>Acetobacteraceae</taxon>
        <taxon>Ameyamaea</taxon>
    </lineage>
</organism>